<dbReference type="OrthoDB" id="5410752at2759"/>
<feature type="region of interest" description="Disordered" evidence="1">
    <location>
        <begin position="122"/>
        <end position="177"/>
    </location>
</feature>
<feature type="region of interest" description="Disordered" evidence="1">
    <location>
        <begin position="203"/>
        <end position="351"/>
    </location>
</feature>
<gene>
    <name evidence="3" type="ORF">K470DRAFT_259301</name>
</gene>
<feature type="domain" description="DUF8035" evidence="2">
    <location>
        <begin position="485"/>
        <end position="539"/>
    </location>
</feature>
<feature type="compositionally biased region" description="Pro residues" evidence="1">
    <location>
        <begin position="438"/>
        <end position="456"/>
    </location>
</feature>
<feature type="compositionally biased region" description="Basic and acidic residues" evidence="1">
    <location>
        <begin position="221"/>
        <end position="238"/>
    </location>
</feature>
<evidence type="ECO:0000256" key="1">
    <source>
        <dbReference type="SAM" id="MobiDB-lite"/>
    </source>
</evidence>
<dbReference type="PANTHER" id="PTHR48148">
    <property type="entry name" value="KERATINOCYTE PROLINE-RICH PROTEIN"/>
    <property type="match status" value="1"/>
</dbReference>
<evidence type="ECO:0000313" key="3">
    <source>
        <dbReference type="EMBL" id="KAF2858913.1"/>
    </source>
</evidence>
<dbReference type="AlphaFoldDB" id="A0A6A7BUV0"/>
<sequence length="591" mass="70354">MSRRDYRYEETDVYRRERDYDHVDGRSRVSRAPRADVIVEERRERSRPRVPDFLRDDYDRKSNAGAIVVRREEREDDVYSRAPARKRSTETVRTRMPERDEFIYKERETARAPRREYVEKEQVIRERTRSRPAPRDRDEELDITVRKDPGREVDEIRFRRGAGDPPIDEPRHRSPVREVRRERIEIERSTSRPRPTLVARKNEEWVVRPRRGSSAHTPPPPRDDTKEEIIIRRKERSPSPEPPPAPRSPSPPSPIVRPPIIQEVITHRRTIDHGVQRARSPTPPPPAPPSPPREDDLEIEIRRQGTRNGEPYKEKILIEKEDKHRSPSMSTHRNRSASRPRRSPSPHRRVYDDEFVAEADYYNRRVRDRAYPGEAWNGATRDWGLVDVPPGTERVRMDGVGGGQQEIFWDRYAGERRAKYSSGERVYEDRYGNIIEPPPAPAAPPAVAPPPAPAVEPPETELRETRITERRVVEEQQPAPRPKRDRMWTEVTKDLVLKEALETLGYDYEETEDYFFVMQYLRYDDVRRLVQLSTDIRKERRQRIKEIQLEREEYDAPQRMLPPPPIARNRDRDYEREYERDVYVERDRYRR</sequence>
<feature type="compositionally biased region" description="Basic residues" evidence="1">
    <location>
        <begin position="332"/>
        <end position="348"/>
    </location>
</feature>
<dbReference type="PANTHER" id="PTHR48148:SF3">
    <property type="entry name" value="KERATINOCYTE PROLINE-RICH PROTEIN"/>
    <property type="match status" value="1"/>
</dbReference>
<reference evidence="3" key="1">
    <citation type="journal article" date="2020" name="Stud. Mycol.">
        <title>101 Dothideomycetes genomes: a test case for predicting lifestyles and emergence of pathogens.</title>
        <authorList>
            <person name="Haridas S."/>
            <person name="Albert R."/>
            <person name="Binder M."/>
            <person name="Bloem J."/>
            <person name="Labutti K."/>
            <person name="Salamov A."/>
            <person name="Andreopoulos B."/>
            <person name="Baker S."/>
            <person name="Barry K."/>
            <person name="Bills G."/>
            <person name="Bluhm B."/>
            <person name="Cannon C."/>
            <person name="Castanera R."/>
            <person name="Culley D."/>
            <person name="Daum C."/>
            <person name="Ezra D."/>
            <person name="Gonzalez J."/>
            <person name="Henrissat B."/>
            <person name="Kuo A."/>
            <person name="Liang C."/>
            <person name="Lipzen A."/>
            <person name="Lutzoni F."/>
            <person name="Magnuson J."/>
            <person name="Mondo S."/>
            <person name="Nolan M."/>
            <person name="Ohm R."/>
            <person name="Pangilinan J."/>
            <person name="Park H.-J."/>
            <person name="Ramirez L."/>
            <person name="Alfaro M."/>
            <person name="Sun H."/>
            <person name="Tritt A."/>
            <person name="Yoshinaga Y."/>
            <person name="Zwiers L.-H."/>
            <person name="Turgeon B."/>
            <person name="Goodwin S."/>
            <person name="Spatafora J."/>
            <person name="Crous P."/>
            <person name="Grigoriev I."/>
        </authorList>
    </citation>
    <scope>NUCLEOTIDE SEQUENCE</scope>
    <source>
        <strain evidence="3">CBS 480.64</strain>
    </source>
</reference>
<keyword evidence="4" id="KW-1185">Reference proteome</keyword>
<feature type="compositionally biased region" description="Basic and acidic residues" evidence="1">
    <location>
        <begin position="310"/>
        <end position="325"/>
    </location>
</feature>
<feature type="region of interest" description="Disordered" evidence="1">
    <location>
        <begin position="553"/>
        <end position="573"/>
    </location>
</feature>
<dbReference type="Proteomes" id="UP000799421">
    <property type="component" value="Unassembled WGS sequence"/>
</dbReference>
<protein>
    <recommendedName>
        <fullName evidence="2">DUF8035 domain-containing protein</fullName>
    </recommendedName>
</protein>
<dbReference type="InterPro" id="IPR058348">
    <property type="entry name" value="DUF8035"/>
</dbReference>
<feature type="compositionally biased region" description="Pro residues" evidence="1">
    <location>
        <begin position="281"/>
        <end position="291"/>
    </location>
</feature>
<evidence type="ECO:0000313" key="4">
    <source>
        <dbReference type="Proteomes" id="UP000799421"/>
    </source>
</evidence>
<dbReference type="EMBL" id="MU006000">
    <property type="protein sequence ID" value="KAF2858913.1"/>
    <property type="molecule type" value="Genomic_DNA"/>
</dbReference>
<organism evidence="3 4">
    <name type="scientific">Piedraia hortae CBS 480.64</name>
    <dbReference type="NCBI Taxonomy" id="1314780"/>
    <lineage>
        <taxon>Eukaryota</taxon>
        <taxon>Fungi</taxon>
        <taxon>Dikarya</taxon>
        <taxon>Ascomycota</taxon>
        <taxon>Pezizomycotina</taxon>
        <taxon>Dothideomycetes</taxon>
        <taxon>Dothideomycetidae</taxon>
        <taxon>Capnodiales</taxon>
        <taxon>Piedraiaceae</taxon>
        <taxon>Piedraia</taxon>
    </lineage>
</organism>
<feature type="compositionally biased region" description="Basic and acidic residues" evidence="1">
    <location>
        <begin position="265"/>
        <end position="275"/>
    </location>
</feature>
<feature type="region of interest" description="Disordered" evidence="1">
    <location>
        <begin position="438"/>
        <end position="465"/>
    </location>
</feature>
<feature type="region of interest" description="Disordered" evidence="1">
    <location>
        <begin position="72"/>
        <end position="93"/>
    </location>
</feature>
<dbReference type="Pfam" id="PF26118">
    <property type="entry name" value="DUF8035"/>
    <property type="match status" value="1"/>
</dbReference>
<proteinExistence type="predicted"/>
<accession>A0A6A7BUV0</accession>
<evidence type="ECO:0000259" key="2">
    <source>
        <dbReference type="Pfam" id="PF26118"/>
    </source>
</evidence>
<feature type="compositionally biased region" description="Pro residues" evidence="1">
    <location>
        <begin position="239"/>
        <end position="257"/>
    </location>
</feature>
<name>A0A6A7BUV0_9PEZI</name>